<dbReference type="PANTHER" id="PTHR45436">
    <property type="entry name" value="SENSOR HISTIDINE KINASE YKOH"/>
    <property type="match status" value="1"/>
</dbReference>
<dbReference type="CDD" id="cd00075">
    <property type="entry name" value="HATPase"/>
    <property type="match status" value="1"/>
</dbReference>
<keyword evidence="7 13" id="KW-0418">Kinase</keyword>
<gene>
    <name evidence="13" type="ORF">ACG02S_04565</name>
</gene>
<comment type="catalytic activity">
    <reaction evidence="1">
        <text>ATP + protein L-histidine = ADP + protein N-phospho-L-histidine.</text>
        <dbReference type="EC" id="2.7.13.3"/>
    </reaction>
</comment>
<dbReference type="InterPro" id="IPR036097">
    <property type="entry name" value="HisK_dim/P_sf"/>
</dbReference>
<organism evidence="13 14">
    <name type="scientific">Pelomonas dachongensis</name>
    <dbReference type="NCBI Taxonomy" id="3299029"/>
    <lineage>
        <taxon>Bacteria</taxon>
        <taxon>Pseudomonadati</taxon>
        <taxon>Pseudomonadota</taxon>
        <taxon>Betaproteobacteria</taxon>
        <taxon>Burkholderiales</taxon>
        <taxon>Sphaerotilaceae</taxon>
        <taxon>Roseateles</taxon>
    </lineage>
</organism>
<dbReference type="PROSITE" id="PS50109">
    <property type="entry name" value="HIS_KIN"/>
    <property type="match status" value="1"/>
</dbReference>
<dbReference type="InterPro" id="IPR003661">
    <property type="entry name" value="HisK_dim/P_dom"/>
</dbReference>
<evidence type="ECO:0000259" key="12">
    <source>
        <dbReference type="PROSITE" id="PS50885"/>
    </source>
</evidence>
<dbReference type="InterPro" id="IPR013727">
    <property type="entry name" value="2CSK_N"/>
</dbReference>
<evidence type="ECO:0000256" key="8">
    <source>
        <dbReference type="ARBA" id="ARBA00022989"/>
    </source>
</evidence>
<dbReference type="Pfam" id="PF08521">
    <property type="entry name" value="2CSK_N"/>
    <property type="match status" value="1"/>
</dbReference>
<name>A0ABW7EI94_9BURK</name>
<dbReference type="InterPro" id="IPR036890">
    <property type="entry name" value="HATPase_C_sf"/>
</dbReference>
<evidence type="ECO:0000313" key="13">
    <source>
        <dbReference type="EMBL" id="MFG6413166.1"/>
    </source>
</evidence>
<dbReference type="GO" id="GO:0004673">
    <property type="term" value="F:protein histidine kinase activity"/>
    <property type="evidence" value="ECO:0007669"/>
    <property type="project" value="UniProtKB-EC"/>
</dbReference>
<dbReference type="Proteomes" id="UP001606300">
    <property type="component" value="Unassembled WGS sequence"/>
</dbReference>
<dbReference type="InterPro" id="IPR050428">
    <property type="entry name" value="TCS_sensor_his_kinase"/>
</dbReference>
<dbReference type="InterPro" id="IPR004358">
    <property type="entry name" value="Sig_transdc_His_kin-like_C"/>
</dbReference>
<sequence>MSALAGRSLHRQLLLWLLLPQLVLWGVAAFGAYRLAATHADELVDASLLQAARALARQIKPTASGLFVDLPPSAQDILAADPEDRVMYMVSSPPGQLLLGDARMPPEPNSAPLGEPLFFDATVPEPMRVVSLDLHLAAAGATDATLRVQIARSSAPRELLARRMLLDTALPLSLLVAAMSWVVWVGIRRGLRPLAELQAQMQGRRADALDPVQLQAAPPEVGALAGAVNELLAQVQQNLSAQRRFISDAAHQLRTPLAGLKSQTELALEETADPALRQRLARVHESAVRGARLVSQLLVLARAEPEAVAAQGWAAVDCAQLVQEVAADQVPRALAAGSDLGVDIADDGLQVQGVELLLREALVNLIDNAVRYAGAGATLTVRLRRAGDDVWLDVEDNGPGLLPDLRERAFERFVRGAAHGEGCGLGLAIVREIAERHGGSAQLLPAAPRGCIARLTLPAA</sequence>
<dbReference type="InterPro" id="IPR003660">
    <property type="entry name" value="HAMP_dom"/>
</dbReference>
<comment type="subcellular location">
    <subcellularLocation>
        <location evidence="2">Membrane</location>
    </subcellularLocation>
</comment>
<evidence type="ECO:0000256" key="4">
    <source>
        <dbReference type="ARBA" id="ARBA00022553"/>
    </source>
</evidence>
<dbReference type="Pfam" id="PF00512">
    <property type="entry name" value="HisKA"/>
    <property type="match status" value="1"/>
</dbReference>
<dbReference type="CDD" id="cd00082">
    <property type="entry name" value="HisKA"/>
    <property type="match status" value="1"/>
</dbReference>
<dbReference type="SUPFAM" id="SSF47384">
    <property type="entry name" value="Homodimeric domain of signal transducing histidine kinase"/>
    <property type="match status" value="1"/>
</dbReference>
<keyword evidence="6" id="KW-0812">Transmembrane</keyword>
<keyword evidence="9" id="KW-0902">Two-component regulatory system</keyword>
<proteinExistence type="predicted"/>
<dbReference type="PRINTS" id="PR00344">
    <property type="entry name" value="BCTRLSENSOR"/>
</dbReference>
<dbReference type="EMBL" id="JBIGHY010000001">
    <property type="protein sequence ID" value="MFG6413166.1"/>
    <property type="molecule type" value="Genomic_DNA"/>
</dbReference>
<dbReference type="Gene3D" id="1.10.287.130">
    <property type="match status" value="1"/>
</dbReference>
<dbReference type="SMART" id="SM00387">
    <property type="entry name" value="HATPase_c"/>
    <property type="match status" value="1"/>
</dbReference>
<dbReference type="PANTHER" id="PTHR45436:SF1">
    <property type="entry name" value="SENSOR PROTEIN QSEC"/>
    <property type="match status" value="1"/>
</dbReference>
<evidence type="ECO:0000256" key="2">
    <source>
        <dbReference type="ARBA" id="ARBA00004370"/>
    </source>
</evidence>
<evidence type="ECO:0000313" key="14">
    <source>
        <dbReference type="Proteomes" id="UP001606300"/>
    </source>
</evidence>
<dbReference type="SUPFAM" id="SSF55874">
    <property type="entry name" value="ATPase domain of HSP90 chaperone/DNA topoisomerase II/histidine kinase"/>
    <property type="match status" value="1"/>
</dbReference>
<keyword evidence="8" id="KW-1133">Transmembrane helix</keyword>
<dbReference type="Pfam" id="PF02518">
    <property type="entry name" value="HATPase_c"/>
    <property type="match status" value="1"/>
</dbReference>
<dbReference type="InterPro" id="IPR003594">
    <property type="entry name" value="HATPase_dom"/>
</dbReference>
<keyword evidence="10" id="KW-0472">Membrane</keyword>
<accession>A0ABW7EI94</accession>
<evidence type="ECO:0000256" key="5">
    <source>
        <dbReference type="ARBA" id="ARBA00022679"/>
    </source>
</evidence>
<protein>
    <recommendedName>
        <fullName evidence="3">histidine kinase</fullName>
        <ecNumber evidence="3">2.7.13.3</ecNumber>
    </recommendedName>
</protein>
<evidence type="ECO:0000259" key="11">
    <source>
        <dbReference type="PROSITE" id="PS50109"/>
    </source>
</evidence>
<evidence type="ECO:0000256" key="9">
    <source>
        <dbReference type="ARBA" id="ARBA00023012"/>
    </source>
</evidence>
<dbReference type="PROSITE" id="PS50885">
    <property type="entry name" value="HAMP"/>
    <property type="match status" value="1"/>
</dbReference>
<evidence type="ECO:0000256" key="10">
    <source>
        <dbReference type="ARBA" id="ARBA00023136"/>
    </source>
</evidence>
<dbReference type="SMART" id="SM00388">
    <property type="entry name" value="HisKA"/>
    <property type="match status" value="1"/>
</dbReference>
<dbReference type="RefSeq" id="WP_394469244.1">
    <property type="nucleotide sequence ID" value="NZ_JBIGHY010000001.1"/>
</dbReference>
<keyword evidence="5 13" id="KW-0808">Transferase</keyword>
<evidence type="ECO:0000256" key="7">
    <source>
        <dbReference type="ARBA" id="ARBA00022777"/>
    </source>
</evidence>
<evidence type="ECO:0000256" key="3">
    <source>
        <dbReference type="ARBA" id="ARBA00012438"/>
    </source>
</evidence>
<feature type="domain" description="Histidine kinase" evidence="11">
    <location>
        <begin position="248"/>
        <end position="460"/>
    </location>
</feature>
<reference evidence="13 14" key="1">
    <citation type="submission" date="2024-09" db="EMBL/GenBank/DDBJ databases">
        <title>Novel species of the genus Pelomonas and Roseateles isolated from streams.</title>
        <authorList>
            <person name="Lu H."/>
        </authorList>
    </citation>
    <scope>NUCLEOTIDE SEQUENCE [LARGE SCALE GENOMIC DNA]</scope>
    <source>
        <strain evidence="13 14">DC23W</strain>
    </source>
</reference>
<dbReference type="EC" id="2.7.13.3" evidence="3"/>
<comment type="caution">
    <text evidence="13">The sequence shown here is derived from an EMBL/GenBank/DDBJ whole genome shotgun (WGS) entry which is preliminary data.</text>
</comment>
<dbReference type="InterPro" id="IPR005467">
    <property type="entry name" value="His_kinase_dom"/>
</dbReference>
<evidence type="ECO:0000256" key="1">
    <source>
        <dbReference type="ARBA" id="ARBA00000085"/>
    </source>
</evidence>
<dbReference type="Gene3D" id="3.30.565.10">
    <property type="entry name" value="Histidine kinase-like ATPase, C-terminal domain"/>
    <property type="match status" value="1"/>
</dbReference>
<keyword evidence="14" id="KW-1185">Reference proteome</keyword>
<evidence type="ECO:0000256" key="6">
    <source>
        <dbReference type="ARBA" id="ARBA00022692"/>
    </source>
</evidence>
<keyword evidence="4" id="KW-0597">Phosphoprotein</keyword>
<feature type="domain" description="HAMP" evidence="12">
    <location>
        <begin position="188"/>
        <end position="240"/>
    </location>
</feature>